<name>A0A6P8H630_ACTTE</name>
<evidence type="ECO:0000256" key="8">
    <source>
        <dbReference type="ARBA" id="ARBA00023224"/>
    </source>
</evidence>
<gene>
    <name evidence="13" type="primary">LOC116288296</name>
</gene>
<dbReference type="InParanoid" id="A0A6P8H630"/>
<evidence type="ECO:0000313" key="13">
    <source>
        <dbReference type="RefSeq" id="XP_031550926.1"/>
    </source>
</evidence>
<keyword evidence="7 9" id="KW-0675">Receptor</keyword>
<evidence type="ECO:0000256" key="3">
    <source>
        <dbReference type="ARBA" id="ARBA00022692"/>
    </source>
</evidence>
<dbReference type="RefSeq" id="XP_031550926.1">
    <property type="nucleotide sequence ID" value="XM_031695066.1"/>
</dbReference>
<dbReference type="InterPro" id="IPR000276">
    <property type="entry name" value="GPCR_Rhodpsn"/>
</dbReference>
<feature type="transmembrane region" description="Helical" evidence="10">
    <location>
        <begin position="215"/>
        <end position="237"/>
    </location>
</feature>
<feature type="transmembrane region" description="Helical" evidence="10">
    <location>
        <begin position="54"/>
        <end position="79"/>
    </location>
</feature>
<evidence type="ECO:0000313" key="12">
    <source>
        <dbReference type="Proteomes" id="UP000515163"/>
    </source>
</evidence>
<keyword evidence="3 9" id="KW-0812">Transmembrane</keyword>
<dbReference type="AlphaFoldDB" id="A0A6P8H630"/>
<dbReference type="Gene3D" id="1.20.1070.10">
    <property type="entry name" value="Rhodopsin 7-helix transmembrane proteins"/>
    <property type="match status" value="1"/>
</dbReference>
<feature type="transmembrane region" description="Helical" evidence="10">
    <location>
        <begin position="157"/>
        <end position="178"/>
    </location>
</feature>
<feature type="transmembrane region" description="Helical" evidence="10">
    <location>
        <begin position="130"/>
        <end position="151"/>
    </location>
</feature>
<proteinExistence type="inferred from homology"/>
<dbReference type="GeneID" id="116288296"/>
<dbReference type="PROSITE" id="PS00237">
    <property type="entry name" value="G_PROTEIN_RECEP_F1_1"/>
    <property type="match status" value="1"/>
</dbReference>
<accession>A0A6P8H630</accession>
<keyword evidence="4 10" id="KW-1133">Transmembrane helix</keyword>
<evidence type="ECO:0000256" key="10">
    <source>
        <dbReference type="SAM" id="Phobius"/>
    </source>
</evidence>
<protein>
    <submittedName>
        <fullName evidence="13">Adenosine receptor A2b-like</fullName>
    </submittedName>
</protein>
<feature type="domain" description="G-protein coupled receptors family 1 profile" evidence="11">
    <location>
        <begin position="33"/>
        <end position="266"/>
    </location>
</feature>
<feature type="transmembrane region" description="Helical" evidence="10">
    <location>
        <begin position="16"/>
        <end position="42"/>
    </location>
</feature>
<keyword evidence="6 10" id="KW-0472">Membrane</keyword>
<evidence type="ECO:0000256" key="4">
    <source>
        <dbReference type="ARBA" id="ARBA00022989"/>
    </source>
</evidence>
<evidence type="ECO:0000256" key="7">
    <source>
        <dbReference type="ARBA" id="ARBA00023170"/>
    </source>
</evidence>
<dbReference type="SMART" id="SM01381">
    <property type="entry name" value="7TM_GPCR_Srsx"/>
    <property type="match status" value="1"/>
</dbReference>
<sequence>MDHANGTVLAGPEPTIIVLSIVNMVFSAAGTIGNLVVCVIILSNRDLQIVTNYFIFSLAVADLLVCTIAQPMYVAYILGFQDGAFQSIRRTFTFVSVLASVSNLWAVTIDRFLAISSPLKYPQRLNVKRTNILLFIIWKLAIVLGVTAAFIRVARIFVQIFTIIMIACIIPLYIRIFIVARRHARLIIHQLAYFNSMQYAAVQIRKERENIAAKTVGTVLLLFALCWMPLQIIPFFYRLYPEKLMGAFVWVNTLALCSSSFNPVVYSWKMESFRRKVKRVLRLSLVNGKMSRPPSNSTKIGDEETNV</sequence>
<dbReference type="InterPro" id="IPR017452">
    <property type="entry name" value="GPCR_Rhodpsn_7TM"/>
</dbReference>
<dbReference type="OrthoDB" id="5967683at2759"/>
<evidence type="ECO:0000256" key="1">
    <source>
        <dbReference type="ARBA" id="ARBA00004651"/>
    </source>
</evidence>
<reference evidence="13" key="1">
    <citation type="submission" date="2025-08" db="UniProtKB">
        <authorList>
            <consortium name="RefSeq"/>
        </authorList>
    </citation>
    <scope>IDENTIFICATION</scope>
    <source>
        <tissue evidence="13">Tentacle</tissue>
    </source>
</reference>
<evidence type="ECO:0000256" key="6">
    <source>
        <dbReference type="ARBA" id="ARBA00023136"/>
    </source>
</evidence>
<keyword evidence="2" id="KW-1003">Cell membrane</keyword>
<keyword evidence="8 9" id="KW-0807">Transducer</keyword>
<evidence type="ECO:0000256" key="9">
    <source>
        <dbReference type="RuleBase" id="RU000688"/>
    </source>
</evidence>
<dbReference type="CDD" id="cd00637">
    <property type="entry name" value="7tm_classA_rhodopsin-like"/>
    <property type="match status" value="1"/>
</dbReference>
<dbReference type="SUPFAM" id="SSF81321">
    <property type="entry name" value="Family A G protein-coupled receptor-like"/>
    <property type="match status" value="1"/>
</dbReference>
<dbReference type="GO" id="GO:0004930">
    <property type="term" value="F:G protein-coupled receptor activity"/>
    <property type="evidence" value="ECO:0007669"/>
    <property type="project" value="UniProtKB-KW"/>
</dbReference>
<dbReference type="GO" id="GO:0005886">
    <property type="term" value="C:plasma membrane"/>
    <property type="evidence" value="ECO:0007669"/>
    <property type="project" value="UniProtKB-SubCell"/>
</dbReference>
<keyword evidence="12" id="KW-1185">Reference proteome</keyword>
<dbReference type="Pfam" id="PF00001">
    <property type="entry name" value="7tm_1"/>
    <property type="match status" value="2"/>
</dbReference>
<evidence type="ECO:0000256" key="5">
    <source>
        <dbReference type="ARBA" id="ARBA00023040"/>
    </source>
</evidence>
<comment type="subcellular location">
    <subcellularLocation>
        <location evidence="1">Cell membrane</location>
        <topology evidence="1">Multi-pass membrane protein</topology>
    </subcellularLocation>
</comment>
<dbReference type="PANTHER" id="PTHR24249">
    <property type="entry name" value="HISTAMINE RECEPTOR-RELATED G-PROTEIN COUPLED RECEPTOR"/>
    <property type="match status" value="1"/>
</dbReference>
<keyword evidence="5 9" id="KW-0297">G-protein coupled receptor</keyword>
<dbReference type="PROSITE" id="PS50262">
    <property type="entry name" value="G_PROTEIN_RECEP_F1_2"/>
    <property type="match status" value="1"/>
</dbReference>
<comment type="similarity">
    <text evidence="9">Belongs to the G-protein coupled receptor 1 family.</text>
</comment>
<dbReference type="PRINTS" id="PR00237">
    <property type="entry name" value="GPCRRHODOPSN"/>
</dbReference>
<dbReference type="Proteomes" id="UP000515163">
    <property type="component" value="Unplaced"/>
</dbReference>
<evidence type="ECO:0000259" key="11">
    <source>
        <dbReference type="PROSITE" id="PS50262"/>
    </source>
</evidence>
<evidence type="ECO:0000256" key="2">
    <source>
        <dbReference type="ARBA" id="ARBA00022475"/>
    </source>
</evidence>
<dbReference type="FunCoup" id="A0A6P8H630">
    <property type="interactions" value="300"/>
</dbReference>
<feature type="transmembrane region" description="Helical" evidence="10">
    <location>
        <begin position="249"/>
        <end position="268"/>
    </location>
</feature>
<dbReference type="PANTHER" id="PTHR24249:SF372">
    <property type="entry name" value="G-PROTEIN COUPLED RECEPTORS FAMILY 1 PROFILE DOMAIN-CONTAINING PROTEIN"/>
    <property type="match status" value="1"/>
</dbReference>
<dbReference type="KEGG" id="aten:116288296"/>
<organism evidence="12 13">
    <name type="scientific">Actinia tenebrosa</name>
    <name type="common">Australian red waratah sea anemone</name>
    <dbReference type="NCBI Taxonomy" id="6105"/>
    <lineage>
        <taxon>Eukaryota</taxon>
        <taxon>Metazoa</taxon>
        <taxon>Cnidaria</taxon>
        <taxon>Anthozoa</taxon>
        <taxon>Hexacorallia</taxon>
        <taxon>Actiniaria</taxon>
        <taxon>Actiniidae</taxon>
        <taxon>Actinia</taxon>
    </lineage>
</organism>
<dbReference type="InterPro" id="IPR050569">
    <property type="entry name" value="TAAR"/>
</dbReference>
<feature type="transmembrane region" description="Helical" evidence="10">
    <location>
        <begin position="91"/>
        <end position="109"/>
    </location>
</feature>